<dbReference type="Proteomes" id="UP000603640">
    <property type="component" value="Unassembled WGS sequence"/>
</dbReference>
<dbReference type="CDD" id="cd07377">
    <property type="entry name" value="WHTH_GntR"/>
    <property type="match status" value="1"/>
</dbReference>
<dbReference type="GO" id="GO:0003677">
    <property type="term" value="F:DNA binding"/>
    <property type="evidence" value="ECO:0007669"/>
    <property type="project" value="UniProtKB-KW"/>
</dbReference>
<dbReference type="PROSITE" id="PS50949">
    <property type="entry name" value="HTH_GNTR"/>
    <property type="match status" value="1"/>
</dbReference>
<comment type="caution">
    <text evidence="5">The sequence shown here is derived from an EMBL/GenBank/DDBJ whole genome shotgun (WGS) entry which is preliminary data.</text>
</comment>
<accession>A0A923N8M6</accession>
<evidence type="ECO:0000259" key="4">
    <source>
        <dbReference type="PROSITE" id="PS50949"/>
    </source>
</evidence>
<dbReference type="EMBL" id="JACRVF010000006">
    <property type="protein sequence ID" value="MBC5994828.1"/>
    <property type="molecule type" value="Genomic_DNA"/>
</dbReference>
<name>A0A923N8M6_9BACT</name>
<evidence type="ECO:0000256" key="3">
    <source>
        <dbReference type="ARBA" id="ARBA00023163"/>
    </source>
</evidence>
<dbReference type="InterPro" id="IPR000524">
    <property type="entry name" value="Tscrpt_reg_HTH_GntR"/>
</dbReference>
<organism evidence="5 6">
    <name type="scientific">Pontibacter cellulosilyticus</name>
    <dbReference type="NCBI Taxonomy" id="1720253"/>
    <lineage>
        <taxon>Bacteria</taxon>
        <taxon>Pseudomonadati</taxon>
        <taxon>Bacteroidota</taxon>
        <taxon>Cytophagia</taxon>
        <taxon>Cytophagales</taxon>
        <taxon>Hymenobacteraceae</taxon>
        <taxon>Pontibacter</taxon>
    </lineage>
</organism>
<protein>
    <submittedName>
        <fullName evidence="5">GntR family transcriptional regulator</fullName>
    </submittedName>
</protein>
<dbReference type="GO" id="GO:0003700">
    <property type="term" value="F:DNA-binding transcription factor activity"/>
    <property type="evidence" value="ECO:0007669"/>
    <property type="project" value="InterPro"/>
</dbReference>
<gene>
    <name evidence="5" type="ORF">H8S84_18425</name>
</gene>
<feature type="domain" description="HTH gntR-type" evidence="4">
    <location>
        <begin position="7"/>
        <end position="75"/>
    </location>
</feature>
<keyword evidence="6" id="KW-1185">Reference proteome</keyword>
<dbReference type="Gene3D" id="1.10.287.100">
    <property type="match status" value="1"/>
</dbReference>
<keyword evidence="3" id="KW-0804">Transcription</keyword>
<sequence length="125" mass="14436">MEFKENQAIYLQIANRFFENILRKVWTAGDKIPSIRDMAVEFEVNPNTTMRTFNYLQDKGVIYNKRGVGYFLADDGLERTIALKKEQFLEEELPAFLRTMKLLGLSLDDLKLYAGKYNAASVNQG</sequence>
<dbReference type="Gene3D" id="1.10.10.10">
    <property type="entry name" value="Winged helix-like DNA-binding domain superfamily/Winged helix DNA-binding domain"/>
    <property type="match status" value="1"/>
</dbReference>
<evidence type="ECO:0000256" key="1">
    <source>
        <dbReference type="ARBA" id="ARBA00023015"/>
    </source>
</evidence>
<dbReference type="SUPFAM" id="SSF46785">
    <property type="entry name" value="Winged helix' DNA-binding domain"/>
    <property type="match status" value="1"/>
</dbReference>
<evidence type="ECO:0000313" key="5">
    <source>
        <dbReference type="EMBL" id="MBC5994828.1"/>
    </source>
</evidence>
<dbReference type="RefSeq" id="WP_187068857.1">
    <property type="nucleotide sequence ID" value="NZ_JACRVF010000006.1"/>
</dbReference>
<keyword evidence="1" id="KW-0805">Transcription regulation</keyword>
<dbReference type="Pfam" id="PF00392">
    <property type="entry name" value="GntR"/>
    <property type="match status" value="1"/>
</dbReference>
<dbReference type="InterPro" id="IPR036390">
    <property type="entry name" value="WH_DNA-bd_sf"/>
</dbReference>
<dbReference type="InterPro" id="IPR036388">
    <property type="entry name" value="WH-like_DNA-bd_sf"/>
</dbReference>
<dbReference type="SMART" id="SM00345">
    <property type="entry name" value="HTH_GNTR"/>
    <property type="match status" value="1"/>
</dbReference>
<proteinExistence type="predicted"/>
<dbReference type="PANTHER" id="PTHR38445:SF10">
    <property type="entry name" value="GNTR-FAMILY TRANSCRIPTIONAL REGULATOR"/>
    <property type="match status" value="1"/>
</dbReference>
<evidence type="ECO:0000256" key="2">
    <source>
        <dbReference type="ARBA" id="ARBA00023125"/>
    </source>
</evidence>
<dbReference type="PANTHER" id="PTHR38445">
    <property type="entry name" value="HTH-TYPE TRANSCRIPTIONAL REPRESSOR YTRA"/>
    <property type="match status" value="1"/>
</dbReference>
<reference evidence="5" key="1">
    <citation type="submission" date="2020-08" db="EMBL/GenBank/DDBJ databases">
        <title>Pontibacter sp. SD6 16S ribosomal RNA gene Genome sequencing and assembly.</title>
        <authorList>
            <person name="Kang M."/>
        </authorList>
    </citation>
    <scope>NUCLEOTIDE SEQUENCE</scope>
    <source>
        <strain evidence="5">SD6</strain>
    </source>
</reference>
<dbReference type="AlphaFoldDB" id="A0A923N8M6"/>
<keyword evidence="2" id="KW-0238">DNA-binding</keyword>
<evidence type="ECO:0000313" key="6">
    <source>
        <dbReference type="Proteomes" id="UP000603640"/>
    </source>
</evidence>